<comment type="similarity">
    <text evidence="4">Belongs to the cytochrome P450 family.</text>
</comment>
<keyword evidence="5 14" id="KW-0349">Heme</keyword>
<comment type="subcellular location">
    <subcellularLocation>
        <location evidence="2">Membrane</location>
        <topology evidence="2">Single-pass membrane protein</topology>
    </subcellularLocation>
</comment>
<keyword evidence="11" id="KW-0503">Monooxygenase</keyword>
<evidence type="ECO:0000313" key="15">
    <source>
        <dbReference type="EMBL" id="KAF5343663.1"/>
    </source>
</evidence>
<dbReference type="GO" id="GO:0016020">
    <property type="term" value="C:membrane"/>
    <property type="evidence" value="ECO:0007669"/>
    <property type="project" value="UniProtKB-SubCell"/>
</dbReference>
<proteinExistence type="inferred from homology"/>
<keyword evidence="10 14" id="KW-0408">Iron</keyword>
<comment type="caution">
    <text evidence="15">The sequence shown here is derived from an EMBL/GenBank/DDBJ whole genome shotgun (WGS) entry which is preliminary data.</text>
</comment>
<organism evidence="15 16">
    <name type="scientific">Tetrapyrgos nigripes</name>
    <dbReference type="NCBI Taxonomy" id="182062"/>
    <lineage>
        <taxon>Eukaryota</taxon>
        <taxon>Fungi</taxon>
        <taxon>Dikarya</taxon>
        <taxon>Basidiomycota</taxon>
        <taxon>Agaricomycotina</taxon>
        <taxon>Agaricomycetes</taxon>
        <taxon>Agaricomycetidae</taxon>
        <taxon>Agaricales</taxon>
        <taxon>Marasmiineae</taxon>
        <taxon>Marasmiaceae</taxon>
        <taxon>Tetrapyrgos</taxon>
    </lineage>
</organism>
<evidence type="ECO:0000256" key="2">
    <source>
        <dbReference type="ARBA" id="ARBA00004167"/>
    </source>
</evidence>
<dbReference type="InterPro" id="IPR001128">
    <property type="entry name" value="Cyt_P450"/>
</dbReference>
<keyword evidence="7 14" id="KW-0479">Metal-binding</keyword>
<keyword evidence="9" id="KW-0560">Oxidoreductase</keyword>
<sequence>MTSMTSILSILLCILTLYLFRTIRRNISVRYPPGPWGLPLLGNALQLSIVKPWHTLAKWKKTYGPIVYLNMAGQPMVILNTKKTVEDLLDRRAAKYSGRPQFIVANVMTGGFNIVMQPIGERWRKMHRASDLILSLKNTVNYYAMQRNEAVFSAHSLLSDPADWRSHIERTSSSIALCLMYDLPLIESSQDPSIHWMNHYVHEVVTAMKPGAHLLEMLPFLQHLPRSLSKWRRDAEKSYEGYTTYFEERFRNVKKLAERGQEQRPSFCVALAENQANSKMSDRECSWLAGALYGAAHETTATSMMWFIFSMVLFPHVQARAQEELDKVVGRSRLPSFADLKHLPYIHAVVKEVLRWRTPLPMGVPHVTGEDDYYDGYYIPKGTICVANVGSLHYDPDIYGPDVAKFRPERHLDEAGQLKDGLLGLSEGHYSYGFGQRICSGRHFANNSLFIAMATILWTMRLESVKDSDGKMVVPDVNAEEEYSGLLSRPPLFAITAIPRFQDADTFIQEARDEVIEENLARLDSGH</sequence>
<evidence type="ECO:0000313" key="16">
    <source>
        <dbReference type="Proteomes" id="UP000559256"/>
    </source>
</evidence>
<evidence type="ECO:0000256" key="8">
    <source>
        <dbReference type="ARBA" id="ARBA00022989"/>
    </source>
</evidence>
<evidence type="ECO:0000256" key="1">
    <source>
        <dbReference type="ARBA" id="ARBA00001971"/>
    </source>
</evidence>
<evidence type="ECO:0000256" key="12">
    <source>
        <dbReference type="ARBA" id="ARBA00023136"/>
    </source>
</evidence>
<dbReference type="GO" id="GO:0005506">
    <property type="term" value="F:iron ion binding"/>
    <property type="evidence" value="ECO:0007669"/>
    <property type="project" value="InterPro"/>
</dbReference>
<dbReference type="PRINTS" id="PR00385">
    <property type="entry name" value="P450"/>
</dbReference>
<evidence type="ECO:0000256" key="11">
    <source>
        <dbReference type="ARBA" id="ARBA00023033"/>
    </source>
</evidence>
<feature type="binding site" description="axial binding residue" evidence="14">
    <location>
        <position position="439"/>
    </location>
    <ligand>
        <name>heme</name>
        <dbReference type="ChEBI" id="CHEBI:30413"/>
    </ligand>
    <ligandPart>
        <name>Fe</name>
        <dbReference type="ChEBI" id="CHEBI:18248"/>
    </ligandPart>
</feature>
<keyword evidence="12" id="KW-0472">Membrane</keyword>
<dbReference type="PANTHER" id="PTHR46300:SF2">
    <property type="entry name" value="CYTOCHROME P450 MONOOXYGENASE ALNH-RELATED"/>
    <property type="match status" value="1"/>
</dbReference>
<dbReference type="GO" id="GO:0016705">
    <property type="term" value="F:oxidoreductase activity, acting on paired donors, with incorporation or reduction of molecular oxygen"/>
    <property type="evidence" value="ECO:0007669"/>
    <property type="project" value="InterPro"/>
</dbReference>
<evidence type="ECO:0000256" key="6">
    <source>
        <dbReference type="ARBA" id="ARBA00022692"/>
    </source>
</evidence>
<dbReference type="SUPFAM" id="SSF48264">
    <property type="entry name" value="Cytochrome P450"/>
    <property type="match status" value="1"/>
</dbReference>
<evidence type="ECO:0008006" key="17">
    <source>
        <dbReference type="Google" id="ProtNLM"/>
    </source>
</evidence>
<evidence type="ECO:0000256" key="3">
    <source>
        <dbReference type="ARBA" id="ARBA00005179"/>
    </source>
</evidence>
<evidence type="ECO:0000256" key="4">
    <source>
        <dbReference type="ARBA" id="ARBA00010617"/>
    </source>
</evidence>
<keyword evidence="6" id="KW-0812">Transmembrane</keyword>
<keyword evidence="8" id="KW-1133">Transmembrane helix</keyword>
<protein>
    <recommendedName>
        <fullName evidence="17">Cytochrome P450</fullName>
    </recommendedName>
</protein>
<comment type="cofactor">
    <cofactor evidence="1 14">
        <name>heme</name>
        <dbReference type="ChEBI" id="CHEBI:30413"/>
    </cofactor>
</comment>
<dbReference type="Pfam" id="PF00067">
    <property type="entry name" value="p450"/>
    <property type="match status" value="1"/>
</dbReference>
<evidence type="ECO:0000256" key="10">
    <source>
        <dbReference type="ARBA" id="ARBA00023004"/>
    </source>
</evidence>
<evidence type="ECO:0000256" key="9">
    <source>
        <dbReference type="ARBA" id="ARBA00023002"/>
    </source>
</evidence>
<evidence type="ECO:0000256" key="5">
    <source>
        <dbReference type="ARBA" id="ARBA00022617"/>
    </source>
</evidence>
<dbReference type="GO" id="GO:0020037">
    <property type="term" value="F:heme binding"/>
    <property type="evidence" value="ECO:0007669"/>
    <property type="project" value="InterPro"/>
</dbReference>
<evidence type="ECO:0000256" key="14">
    <source>
        <dbReference type="PIRSR" id="PIRSR602401-1"/>
    </source>
</evidence>
<gene>
    <name evidence="15" type="ORF">D9758_014677</name>
</gene>
<keyword evidence="13" id="KW-0325">Glycoprotein</keyword>
<comment type="pathway">
    <text evidence="3">Secondary metabolite biosynthesis.</text>
</comment>
<dbReference type="InterPro" id="IPR050364">
    <property type="entry name" value="Cytochrome_P450_fung"/>
</dbReference>
<accession>A0A8H5FP92</accession>
<dbReference type="PRINTS" id="PR00463">
    <property type="entry name" value="EP450I"/>
</dbReference>
<dbReference type="Proteomes" id="UP000559256">
    <property type="component" value="Unassembled WGS sequence"/>
</dbReference>
<name>A0A8H5FP92_9AGAR</name>
<dbReference type="InterPro" id="IPR002401">
    <property type="entry name" value="Cyt_P450_E_grp-I"/>
</dbReference>
<evidence type="ECO:0000256" key="7">
    <source>
        <dbReference type="ARBA" id="ARBA00022723"/>
    </source>
</evidence>
<dbReference type="GO" id="GO:0004497">
    <property type="term" value="F:monooxygenase activity"/>
    <property type="evidence" value="ECO:0007669"/>
    <property type="project" value="UniProtKB-KW"/>
</dbReference>
<dbReference type="OrthoDB" id="2789670at2759"/>
<reference evidence="15 16" key="1">
    <citation type="journal article" date="2020" name="ISME J.">
        <title>Uncovering the hidden diversity of litter-decomposition mechanisms in mushroom-forming fungi.</title>
        <authorList>
            <person name="Floudas D."/>
            <person name="Bentzer J."/>
            <person name="Ahren D."/>
            <person name="Johansson T."/>
            <person name="Persson P."/>
            <person name="Tunlid A."/>
        </authorList>
    </citation>
    <scope>NUCLEOTIDE SEQUENCE [LARGE SCALE GENOMIC DNA]</scope>
    <source>
        <strain evidence="15 16">CBS 291.85</strain>
    </source>
</reference>
<dbReference type="PANTHER" id="PTHR46300">
    <property type="entry name" value="P450, PUTATIVE (EUROFUNG)-RELATED-RELATED"/>
    <property type="match status" value="1"/>
</dbReference>
<dbReference type="EMBL" id="JAACJM010000136">
    <property type="protein sequence ID" value="KAF5343663.1"/>
    <property type="molecule type" value="Genomic_DNA"/>
</dbReference>
<dbReference type="AlphaFoldDB" id="A0A8H5FP92"/>
<dbReference type="InterPro" id="IPR036396">
    <property type="entry name" value="Cyt_P450_sf"/>
</dbReference>
<dbReference type="CDD" id="cd11065">
    <property type="entry name" value="CYP64-like"/>
    <property type="match status" value="1"/>
</dbReference>
<keyword evidence="16" id="KW-1185">Reference proteome</keyword>
<dbReference type="Gene3D" id="1.10.630.10">
    <property type="entry name" value="Cytochrome P450"/>
    <property type="match status" value="1"/>
</dbReference>
<evidence type="ECO:0000256" key="13">
    <source>
        <dbReference type="ARBA" id="ARBA00023180"/>
    </source>
</evidence>